<feature type="transmembrane region" description="Helical" evidence="7">
    <location>
        <begin position="292"/>
        <end position="313"/>
    </location>
</feature>
<feature type="transmembrane region" description="Helical" evidence="7">
    <location>
        <begin position="360"/>
        <end position="393"/>
    </location>
</feature>
<keyword evidence="6 7" id="KW-0472">Membrane</keyword>
<reference evidence="8 9" key="1">
    <citation type="submission" date="2022-01" db="EMBL/GenBank/DDBJ databases">
        <title>Paraglaciecola sp. G1-23.</title>
        <authorList>
            <person name="Jin M.S."/>
            <person name="Han D.M."/>
            <person name="Kim H.M."/>
            <person name="Jeon C.O."/>
        </authorList>
    </citation>
    <scope>NUCLEOTIDE SEQUENCE [LARGE SCALE GENOMIC DNA]</scope>
    <source>
        <strain evidence="8 9">G1-23</strain>
    </source>
</reference>
<feature type="transmembrane region" description="Helical" evidence="7">
    <location>
        <begin position="110"/>
        <end position="131"/>
    </location>
</feature>
<comment type="similarity">
    <text evidence="2">Belongs to the chromate ion transporter (CHR) (TC 2.A.51) family.</text>
</comment>
<organism evidence="8 9">
    <name type="scientific">Paraglaciecola algarum</name>
    <dbReference type="NCBI Taxonomy" id="3050085"/>
    <lineage>
        <taxon>Bacteria</taxon>
        <taxon>Pseudomonadati</taxon>
        <taxon>Pseudomonadota</taxon>
        <taxon>Gammaproteobacteria</taxon>
        <taxon>Alteromonadales</taxon>
        <taxon>Alteromonadaceae</taxon>
        <taxon>Paraglaciecola</taxon>
    </lineage>
</organism>
<dbReference type="PROSITE" id="PS51257">
    <property type="entry name" value="PROKAR_LIPOPROTEIN"/>
    <property type="match status" value="1"/>
</dbReference>
<evidence type="ECO:0000256" key="3">
    <source>
        <dbReference type="ARBA" id="ARBA00022475"/>
    </source>
</evidence>
<dbReference type="NCBIfam" id="TIGR00937">
    <property type="entry name" value="2A51"/>
    <property type="match status" value="1"/>
</dbReference>
<evidence type="ECO:0000256" key="5">
    <source>
        <dbReference type="ARBA" id="ARBA00022989"/>
    </source>
</evidence>
<feature type="transmembrane region" description="Helical" evidence="7">
    <location>
        <begin position="77"/>
        <end position="98"/>
    </location>
</feature>
<feature type="transmembrane region" description="Helical" evidence="7">
    <location>
        <begin position="197"/>
        <end position="217"/>
    </location>
</feature>
<evidence type="ECO:0000256" key="1">
    <source>
        <dbReference type="ARBA" id="ARBA00004651"/>
    </source>
</evidence>
<dbReference type="PANTHER" id="PTHR33567">
    <property type="entry name" value="CHROMATE ION TRANSPORTER (EUROFUNG)"/>
    <property type="match status" value="1"/>
</dbReference>
<evidence type="ECO:0000256" key="7">
    <source>
        <dbReference type="SAM" id="Phobius"/>
    </source>
</evidence>
<dbReference type="PANTHER" id="PTHR33567:SF3">
    <property type="entry name" value="CHROMATE ION TRANSPORTER (EUROFUNG)"/>
    <property type="match status" value="1"/>
</dbReference>
<protein>
    <submittedName>
        <fullName evidence="8">Chromate efflux transporter</fullName>
    </submittedName>
</protein>
<evidence type="ECO:0000256" key="6">
    <source>
        <dbReference type="ARBA" id="ARBA00023136"/>
    </source>
</evidence>
<evidence type="ECO:0000256" key="4">
    <source>
        <dbReference type="ARBA" id="ARBA00022692"/>
    </source>
</evidence>
<evidence type="ECO:0000313" key="8">
    <source>
        <dbReference type="EMBL" id="MCF2947282.1"/>
    </source>
</evidence>
<dbReference type="InterPro" id="IPR014047">
    <property type="entry name" value="Chr_Tranpt_l_chain"/>
</dbReference>
<comment type="subcellular location">
    <subcellularLocation>
        <location evidence="1">Cell membrane</location>
        <topology evidence="1">Multi-pass membrane protein</topology>
    </subcellularLocation>
</comment>
<dbReference type="InterPro" id="IPR003370">
    <property type="entry name" value="Chromate_transpt"/>
</dbReference>
<keyword evidence="9" id="KW-1185">Reference proteome</keyword>
<feature type="transmembrane region" description="Helical" evidence="7">
    <location>
        <begin position="262"/>
        <end position="286"/>
    </location>
</feature>
<sequence>MNKYKMTFIVFGHFLLLGCISFGGPAAHIGYFQKTFVEKLTWLTNEEYANLISLSQILPGPGSSQIGFAIGLRKAGLLGAIAAFIGFTLPSFTIMYCLASMLDLNNSQPWVVGLVNGLKLLAVVVVFDAIQSMAKSFCKTKLSLAIAAISAAILITFSIAFLHIFILATAAIIGIINNQLYNSTPANSLSTSVINTGRFRIWPLITFCVFFAIALLANNFSTSLNVFSSFYQSGSLVFGGGHVVLPLLQASVGDSLTNEQFLFGYAAAQGVPGPMFSIATFMGFLMTPSSPFTGALLATAAIFLPGFLLVLSLHDVWQKLLNNCYFSGAAWGINASVVGLLIATFYHPILTSTVNDLLDIIYILVGLVCIKLFKLHILILIGLFSLIGLVGVLI</sequence>
<name>A0ABS9D4B2_9ALTE</name>
<keyword evidence="5 7" id="KW-1133">Transmembrane helix</keyword>
<gene>
    <name evidence="8" type="primary">chrA</name>
    <name evidence="8" type="ORF">L0668_04125</name>
</gene>
<keyword evidence="4 7" id="KW-0812">Transmembrane</keyword>
<comment type="caution">
    <text evidence="8">The sequence shown here is derived from an EMBL/GenBank/DDBJ whole genome shotgun (WGS) entry which is preliminary data.</text>
</comment>
<proteinExistence type="inferred from homology"/>
<dbReference type="RefSeq" id="WP_235310812.1">
    <property type="nucleotide sequence ID" value="NZ_JAKGAS010000002.1"/>
</dbReference>
<dbReference type="Pfam" id="PF02417">
    <property type="entry name" value="Chromate_transp"/>
    <property type="match status" value="2"/>
</dbReference>
<feature type="transmembrane region" description="Helical" evidence="7">
    <location>
        <begin position="325"/>
        <end position="348"/>
    </location>
</feature>
<evidence type="ECO:0000256" key="2">
    <source>
        <dbReference type="ARBA" id="ARBA00005262"/>
    </source>
</evidence>
<feature type="transmembrane region" description="Helical" evidence="7">
    <location>
        <begin position="229"/>
        <end position="250"/>
    </location>
</feature>
<feature type="transmembrane region" description="Helical" evidence="7">
    <location>
        <begin position="143"/>
        <end position="176"/>
    </location>
</feature>
<accession>A0ABS9D4B2</accession>
<evidence type="ECO:0000313" key="9">
    <source>
        <dbReference type="Proteomes" id="UP001521137"/>
    </source>
</evidence>
<dbReference type="PIRSF" id="PIRSF004810">
    <property type="entry name" value="ChrA"/>
    <property type="match status" value="1"/>
</dbReference>
<keyword evidence="3" id="KW-1003">Cell membrane</keyword>
<dbReference type="Proteomes" id="UP001521137">
    <property type="component" value="Unassembled WGS sequence"/>
</dbReference>
<dbReference type="EMBL" id="JAKGAS010000002">
    <property type="protein sequence ID" value="MCF2947282.1"/>
    <property type="molecule type" value="Genomic_DNA"/>
</dbReference>